<protein>
    <recommendedName>
        <fullName evidence="3">Prevent-host-death family protein</fullName>
    </recommendedName>
</protein>
<evidence type="ECO:0000313" key="1">
    <source>
        <dbReference type="EMBL" id="MDM8562027.1"/>
    </source>
</evidence>
<evidence type="ECO:0000313" key="2">
    <source>
        <dbReference type="Proteomes" id="UP001171945"/>
    </source>
</evidence>
<organism evidence="1 2">
    <name type="scientific">Candidatus Marithioploca araucensis</name>
    <dbReference type="NCBI Taxonomy" id="70273"/>
    <lineage>
        <taxon>Bacteria</taxon>
        <taxon>Pseudomonadati</taxon>
        <taxon>Pseudomonadota</taxon>
        <taxon>Gammaproteobacteria</taxon>
        <taxon>Thiotrichales</taxon>
        <taxon>Thiotrichaceae</taxon>
        <taxon>Candidatus Marithioploca</taxon>
    </lineage>
</organism>
<comment type="caution">
    <text evidence="1">The sequence shown here is derived from an EMBL/GenBank/DDBJ whole genome shotgun (WGS) entry which is preliminary data.</text>
</comment>
<name>A0ABT7VQT6_9GAMM</name>
<dbReference type="Proteomes" id="UP001171945">
    <property type="component" value="Unassembled WGS sequence"/>
</dbReference>
<reference evidence="1" key="1">
    <citation type="submission" date="2023-06" db="EMBL/GenBank/DDBJ databases">
        <title>Uncultivated large filamentous bacteria from sulfidic sediments reveal new species and different genomic features in energy metabolism and defense.</title>
        <authorList>
            <person name="Fonseca A."/>
        </authorList>
    </citation>
    <scope>NUCLEOTIDE SEQUENCE</scope>
    <source>
        <strain evidence="1">HSG4</strain>
    </source>
</reference>
<sequence length="83" mass="9329">MKTLSIRQIQTELWQLDSLLKMESEIIITLHGQAIARVLPISSKKPKPSHTNLLYALRGQSLLRQVSIGFEKIGRNDNGTCLS</sequence>
<evidence type="ECO:0008006" key="3">
    <source>
        <dbReference type="Google" id="ProtNLM"/>
    </source>
</evidence>
<gene>
    <name evidence="1" type="ORF">QUF54_01585</name>
</gene>
<dbReference type="EMBL" id="JAUCGM010000039">
    <property type="protein sequence ID" value="MDM8562027.1"/>
    <property type="molecule type" value="Genomic_DNA"/>
</dbReference>
<accession>A0ABT7VQT6</accession>
<proteinExistence type="predicted"/>
<keyword evidence="2" id="KW-1185">Reference proteome</keyword>